<evidence type="ECO:0000313" key="6">
    <source>
        <dbReference type="Proteomes" id="UP001596222"/>
    </source>
</evidence>
<sequence>MARSVVTAANPQPKAANRPVTDALRSPGRPLDTATRRFMERRLAGELAHRPPQASPRPVQGFAVGRQDDPLEAAADAAALRALMNGPQVPPGSRYPDFSKVRVHTDPRAADAARTVGARAFTLGHDIVFGAGEYRPHTHTGRRLLAHELAHVLQQGGPAAAPCRIIRRQPAPVKPDADEYAAHSIKIPPGITSRPQLLRYVETVIFGHPMKFSWSSPSQAVEAVLNDPGKHVGTQLTFRVLRSLLAEHGGPPSAGAKAAADKAYNELDRQARDAVNQEIDRRYFSGTGLAPGTVIEKGQQGRAEIWHGFKRQVMGDKQKLDALPEEIKALLGGPQNFTPAQFAVMVRLAGKLSPLSAADLREYAAGVTSRTSDLAQLETSIDRFLAVKAERAKAEGRREDLTRRLHGLRGLYEEYRQLGQQSAELEKKATAMEAGGPGPEEGARGLRLQAAQLRRDEVAALTPKVKAAGFAGIEDFERTLDAYEKEFLDETVAITLTYLQQYEHRLWKAEQQYASDAAVDALIAQAKATAAPNLMAEAAKKIDEGARISARTVRGARDTPDDVPYEARKKYKEAEQLVSKASGVLKTLPGQPLVEDEKFPRLELLTRDRATVKAAITAYVKDRRVAINTSRDHLRQEPKTVYKFPKILESSMKEQGVEQGSVFHSIIMDRRDRYHADEKQLVTILAVVGFALTLMTAGGGALAAAAAIGAFGISAYQAVLEFREYEQKSAFAGAGLADDPSFTWVIVAMVGAAMDLGAAVSAIHGMKGAILAFNRTRNLAELRAPVQQLPEKVRQEVLRAAVAKIEADEALLRFGSKVTSSMYGGGGGLNAVPQLAEVIYRMAKHARISFGRFMREATAMKMIDEAKLSAEELTRLKSMFQEARSVVTDVTGQGKALGLTEEEIGGFIKQMAADPALSTGQVKAAMNVAAKAKRVAGAAKAGSRGKPKTPLDVREQVAAAEKLKSTAKQASEVSAAVHAQENAVAGARLEAKELAESRPPLPDSLRGALDRLHRLDSLEARGEALEKMLSAGNLTTEERNYLQWRSRALLLQQQVAEFEGTIGALKRQLEGLEVAERAAAASLQQASKDVKGVLREVGPNYRAKKGATFDAIMGAESPVWKSLKPEQRALSPDHLVALDRIAKLPQLDPLIKLYAEASPAVKDEIRAGLKGLGDRSSNLYAMRRDANLMKSNKSWEDVTYQQAQKFGYSVADVDKMRRLEKAELAEITREVEGMTAKYANKVKAPAVPAPAP</sequence>
<organism evidence="5 6">
    <name type="scientific">Streptomyces aureoversilis</name>
    <dbReference type="NCBI Taxonomy" id="67277"/>
    <lineage>
        <taxon>Bacteria</taxon>
        <taxon>Bacillati</taxon>
        <taxon>Actinomycetota</taxon>
        <taxon>Actinomycetes</taxon>
        <taxon>Kitasatosporales</taxon>
        <taxon>Streptomycetaceae</taxon>
        <taxon>Streptomyces</taxon>
    </lineage>
</organism>
<feature type="coiled-coil region" evidence="1">
    <location>
        <begin position="398"/>
        <end position="428"/>
    </location>
</feature>
<dbReference type="RefSeq" id="WP_382038435.1">
    <property type="nucleotide sequence ID" value="NZ_JBHSKJ010000003.1"/>
</dbReference>
<keyword evidence="6" id="KW-1185">Reference proteome</keyword>
<evidence type="ECO:0000256" key="3">
    <source>
        <dbReference type="SAM" id="Phobius"/>
    </source>
</evidence>
<feature type="domain" description="eCIS core" evidence="4">
    <location>
        <begin position="97"/>
        <end position="157"/>
    </location>
</feature>
<dbReference type="Pfam" id="PF13699">
    <property type="entry name" value="eCIS_core"/>
    <property type="match status" value="1"/>
</dbReference>
<dbReference type="InterPro" id="IPR025295">
    <property type="entry name" value="eCIS_core_dom"/>
</dbReference>
<keyword evidence="1" id="KW-0175">Coiled coil</keyword>
<accession>A0ABV9ZVR2</accession>
<evidence type="ECO:0000259" key="4">
    <source>
        <dbReference type="Pfam" id="PF13699"/>
    </source>
</evidence>
<feature type="transmembrane region" description="Helical" evidence="3">
    <location>
        <begin position="681"/>
        <end position="713"/>
    </location>
</feature>
<name>A0ABV9ZVR2_9ACTN</name>
<keyword evidence="3" id="KW-0812">Transmembrane</keyword>
<evidence type="ECO:0000256" key="1">
    <source>
        <dbReference type="SAM" id="Coils"/>
    </source>
</evidence>
<proteinExistence type="predicted"/>
<comment type="caution">
    <text evidence="5">The sequence shown here is derived from an EMBL/GenBank/DDBJ whole genome shotgun (WGS) entry which is preliminary data.</text>
</comment>
<evidence type="ECO:0000313" key="5">
    <source>
        <dbReference type="EMBL" id="MFC5144545.1"/>
    </source>
</evidence>
<keyword evidence="3" id="KW-1133">Transmembrane helix</keyword>
<dbReference type="EMBL" id="JBHSKJ010000003">
    <property type="protein sequence ID" value="MFC5144545.1"/>
    <property type="molecule type" value="Genomic_DNA"/>
</dbReference>
<evidence type="ECO:0000256" key="2">
    <source>
        <dbReference type="SAM" id="MobiDB-lite"/>
    </source>
</evidence>
<gene>
    <name evidence="5" type="ORF">ACFPP6_07595</name>
</gene>
<feature type="region of interest" description="Disordered" evidence="2">
    <location>
        <begin position="1"/>
        <end position="39"/>
    </location>
</feature>
<protein>
    <submittedName>
        <fullName evidence="5">DUF4157 domain-containing protein</fullName>
    </submittedName>
</protein>
<keyword evidence="3" id="KW-0472">Membrane</keyword>
<reference evidence="6" key="1">
    <citation type="journal article" date="2019" name="Int. J. Syst. Evol. Microbiol.">
        <title>The Global Catalogue of Microorganisms (GCM) 10K type strain sequencing project: providing services to taxonomists for standard genome sequencing and annotation.</title>
        <authorList>
            <consortium name="The Broad Institute Genomics Platform"/>
            <consortium name="The Broad Institute Genome Sequencing Center for Infectious Disease"/>
            <person name="Wu L."/>
            <person name="Ma J."/>
        </authorList>
    </citation>
    <scope>NUCLEOTIDE SEQUENCE [LARGE SCALE GENOMIC DNA]</scope>
    <source>
        <strain evidence="6">CGMCC 4.1641</strain>
    </source>
</reference>
<feature type="transmembrane region" description="Helical" evidence="3">
    <location>
        <begin position="742"/>
        <end position="763"/>
    </location>
</feature>
<dbReference type="Proteomes" id="UP001596222">
    <property type="component" value="Unassembled WGS sequence"/>
</dbReference>